<reference evidence="1" key="1">
    <citation type="submission" date="2010-06" db="EMBL/GenBank/DDBJ databases">
        <authorList>
            <person name="Muzny D."/>
            <person name="Qin X."/>
            <person name="Buhay C."/>
            <person name="Dugan-Rocha S."/>
            <person name="Ding Y."/>
            <person name="Chen G."/>
            <person name="Hawes A."/>
            <person name="Holder M."/>
            <person name="Jhangiani S."/>
            <person name="Johnson A."/>
            <person name="Khan Z."/>
            <person name="Li Z."/>
            <person name="Liu W."/>
            <person name="Liu X."/>
            <person name="Perez L."/>
            <person name="Shen H."/>
            <person name="Wang Q."/>
            <person name="Watt J."/>
            <person name="Xi L."/>
            <person name="Xin Y."/>
            <person name="Zhou J."/>
            <person name="Deng J."/>
            <person name="Jiang H."/>
            <person name="Liu Y."/>
            <person name="Qu J."/>
            <person name="Song X.-Z."/>
            <person name="Zhang L."/>
            <person name="Villasana D."/>
            <person name="Johnson A."/>
            <person name="Liu J."/>
            <person name="Liyanage D."/>
            <person name="Lorensuhewa L."/>
            <person name="Robinson T."/>
            <person name="Song A."/>
            <person name="Song B.-B."/>
            <person name="Dinh H."/>
            <person name="Thornton R."/>
            <person name="Coyle M."/>
            <person name="Francisco L."/>
            <person name="Jackson L."/>
            <person name="Javaid M."/>
            <person name="Korchina V."/>
            <person name="Kovar C."/>
            <person name="Mata R."/>
            <person name="Mathew T."/>
            <person name="Ngo R."/>
            <person name="Nguyen L."/>
            <person name="Nguyen N."/>
            <person name="Okwuonu G."/>
            <person name="Ongeri F."/>
            <person name="Pham C."/>
            <person name="Simmons D."/>
            <person name="Wilczek-Boney K."/>
            <person name="Hale W."/>
            <person name="Jakkamsetti A."/>
            <person name="Pham P."/>
            <person name="Ruth R."/>
            <person name="San Lucas F."/>
            <person name="Warren J."/>
            <person name="Zhang J."/>
            <person name="Zhao Z."/>
            <person name="Zhou C."/>
            <person name="Zhu D."/>
            <person name="Lee S."/>
            <person name="Bess C."/>
            <person name="Blankenburg K."/>
            <person name="Forbes L."/>
            <person name="Fu Q."/>
            <person name="Gubbala S."/>
            <person name="Hirani K."/>
            <person name="Jayaseelan J.C."/>
            <person name="Lara F."/>
            <person name="Munidasa M."/>
            <person name="Palculict T."/>
            <person name="Patil S."/>
            <person name="Pu L.-L."/>
            <person name="Saada N."/>
            <person name="Tang L."/>
            <person name="Weissenberger G."/>
            <person name="Zhu Y."/>
            <person name="Hemphill L."/>
            <person name="Shang Y."/>
            <person name="Youmans B."/>
            <person name="Ayvaz T."/>
            <person name="Ross M."/>
            <person name="Santibanez J."/>
            <person name="Aqrawi P."/>
            <person name="Gross S."/>
            <person name="Joshi V."/>
            <person name="Fowler G."/>
            <person name="Nazareth L."/>
            <person name="Reid J."/>
            <person name="Worley K."/>
            <person name="Petrosino J."/>
            <person name="Highlander S."/>
            <person name="Gibbs R."/>
        </authorList>
    </citation>
    <scope>NUCLEOTIDE SEQUENCE [LARGE SCALE GENOMIC DNA]</scope>
    <source>
        <strain evidence="1">DSM 20601</strain>
    </source>
</reference>
<dbReference type="HOGENOM" id="CLU_077598_0_0_9"/>
<dbReference type="InterPro" id="IPR012873">
    <property type="entry name" value="DUF1672"/>
</dbReference>
<evidence type="ECO:0000313" key="2">
    <source>
        <dbReference type="Proteomes" id="UP000010119"/>
    </source>
</evidence>
<dbReference type="eggNOG" id="ENOG50305Y1">
    <property type="taxonomic scope" value="Bacteria"/>
</dbReference>
<dbReference type="EMBL" id="ACCR02000002">
    <property type="protein sequence ID" value="EFI84955.1"/>
    <property type="molecule type" value="Genomic_DNA"/>
</dbReference>
<organism evidence="1 2">
    <name type="scientific">Listeria grayi DSM 20601</name>
    <dbReference type="NCBI Taxonomy" id="525367"/>
    <lineage>
        <taxon>Bacteria</taxon>
        <taxon>Bacillati</taxon>
        <taxon>Bacillota</taxon>
        <taxon>Bacilli</taxon>
        <taxon>Bacillales</taxon>
        <taxon>Listeriaceae</taxon>
        <taxon>Listeria</taxon>
    </lineage>
</organism>
<dbReference type="Pfam" id="PF07901">
    <property type="entry name" value="DUF1672"/>
    <property type="match status" value="1"/>
</dbReference>
<evidence type="ECO:0000313" key="1">
    <source>
        <dbReference type="EMBL" id="EFI84955.1"/>
    </source>
</evidence>
<name>D7UUM9_LISGR</name>
<dbReference type="AlphaFoldDB" id="D7UUM9"/>
<dbReference type="PROSITE" id="PS51257">
    <property type="entry name" value="PROKAR_LIPOPROTEIN"/>
    <property type="match status" value="1"/>
</dbReference>
<protein>
    <recommendedName>
        <fullName evidence="3">Lipoprotein</fullName>
    </recommendedName>
</protein>
<keyword evidence="2" id="KW-1185">Reference proteome</keyword>
<accession>D7UUM9</accession>
<evidence type="ECO:0008006" key="3">
    <source>
        <dbReference type="Google" id="ProtNLM"/>
    </source>
</evidence>
<comment type="caution">
    <text evidence="1">The sequence shown here is derived from an EMBL/GenBank/DDBJ whole genome shotgun (WGS) entry which is preliminary data.</text>
</comment>
<gene>
    <name evidence="1" type="ORF">HMPREF0556_10154</name>
</gene>
<dbReference type="Proteomes" id="UP000010119">
    <property type="component" value="Unassembled WGS sequence"/>
</dbReference>
<sequence>MKKHLIISVTIVILILGGCSKMDEKEKLKQGTTPVQDYVGQGFSFVDGEKTEGIVEKYEKEIAAQAKAYVKKNYHTEVKVNNVVPARNAAVVMVEAEEPISFHSSVIVSLDMRGKKPYPAEDGMVRSEEGELENAIVSGLFHKLYRNEFEKLTANIERCSKKIGLVPRTEEVIEKTGTNGYQNQYFFITVFFDDSEILNIYKEEKNVSNNKLRQLFESKAAKENISIVINLFMPNINDKPDKKKIYALANDIKNLKGIPKAQYSFTVFGNEIINQHALTDGENESIEVYINN</sequence>
<dbReference type="STRING" id="525367.HMPREF0556_10154"/>
<proteinExistence type="predicted"/>